<dbReference type="GO" id="GO:0071555">
    <property type="term" value="P:cell wall organization"/>
    <property type="evidence" value="ECO:0007669"/>
    <property type="project" value="UniProtKB-UniRule"/>
</dbReference>
<dbReference type="HOGENOM" id="CLU_828168_0_0_11"/>
<dbReference type="InterPro" id="IPR005490">
    <property type="entry name" value="LD_TPept_cat_dom"/>
</dbReference>
<comment type="pathway">
    <text evidence="1 6">Cell wall biogenesis; peptidoglycan biosynthesis.</text>
</comment>
<dbReference type="Gene3D" id="2.40.440.10">
    <property type="entry name" value="L,D-transpeptidase catalytic domain-like"/>
    <property type="match status" value="1"/>
</dbReference>
<organism evidence="10 11">
    <name type="scientific">Candidatus Neomicrothrix parvicella RN1</name>
    <dbReference type="NCBI Taxonomy" id="1229780"/>
    <lineage>
        <taxon>Bacteria</taxon>
        <taxon>Bacillati</taxon>
        <taxon>Actinomycetota</taxon>
        <taxon>Acidimicrobiia</taxon>
        <taxon>Acidimicrobiales</taxon>
        <taxon>Microthrixaceae</taxon>
        <taxon>Candidatus Neomicrothrix</taxon>
    </lineage>
</organism>
<dbReference type="eggNOG" id="COG1376">
    <property type="taxonomic scope" value="Bacteria"/>
</dbReference>
<dbReference type="OrthoDB" id="5243103at2"/>
<dbReference type="GO" id="GO:0005576">
    <property type="term" value="C:extracellular region"/>
    <property type="evidence" value="ECO:0007669"/>
    <property type="project" value="TreeGrafter"/>
</dbReference>
<dbReference type="UniPathway" id="UPA00219"/>
<feature type="compositionally biased region" description="Low complexity" evidence="7">
    <location>
        <begin position="38"/>
        <end position="74"/>
    </location>
</feature>
<evidence type="ECO:0000256" key="8">
    <source>
        <dbReference type="SAM" id="Phobius"/>
    </source>
</evidence>
<evidence type="ECO:0000256" key="5">
    <source>
        <dbReference type="ARBA" id="ARBA00023316"/>
    </source>
</evidence>
<dbReference type="InterPro" id="IPR038063">
    <property type="entry name" value="Transpep_catalytic_dom"/>
</dbReference>
<feature type="transmembrane region" description="Helical" evidence="8">
    <location>
        <begin position="12"/>
        <end position="30"/>
    </location>
</feature>
<evidence type="ECO:0000256" key="6">
    <source>
        <dbReference type="PROSITE-ProRule" id="PRU01373"/>
    </source>
</evidence>
<dbReference type="STRING" id="1229780.BN381_80145"/>
<name>R4Z4J1_9ACTN</name>
<keyword evidence="11" id="KW-1185">Reference proteome</keyword>
<sequence>MIALMSTRRKAMLAALAVVVVGGGVIWFTTGNDPERAGPPLTAPTGAAKPSTSSTTAKAKPKTTPTTKATTTPTNEVSEPGESGQQPAQTAEAVGPRSNPGPFQVATAKVPSVEAQLAAPTGVEAKPAVTTGRPAFAGNQQGAQPLPRIEQPVEGRFATATGYRFENPQPFGDALTFLVVQRSGDWVQVQLPVRPNGTTAWVRASDVTLGEVPGHVEVNLAQRTLRVFEGSTLTAETPVAVGVDATRTPTGRHFITDKLDEPAGASRYPWSLGISAYSEQLDTFDGGAPQIAMHGWRDASVFGKAKSNGCIRVPTDVVNQLAAMPLGTPVDVYPS</sequence>
<evidence type="ECO:0000313" key="11">
    <source>
        <dbReference type="Proteomes" id="UP000018291"/>
    </source>
</evidence>
<keyword evidence="8" id="KW-0472">Membrane</keyword>
<feature type="region of interest" description="Disordered" evidence="7">
    <location>
        <begin position="32"/>
        <end position="104"/>
    </location>
</feature>
<protein>
    <recommendedName>
        <fullName evidence="9">L,D-TPase catalytic domain-containing protein</fullName>
    </recommendedName>
</protein>
<proteinExistence type="predicted"/>
<dbReference type="GO" id="GO:0018104">
    <property type="term" value="P:peptidoglycan-protein cross-linking"/>
    <property type="evidence" value="ECO:0007669"/>
    <property type="project" value="TreeGrafter"/>
</dbReference>
<evidence type="ECO:0000256" key="7">
    <source>
        <dbReference type="SAM" id="MobiDB-lite"/>
    </source>
</evidence>
<keyword evidence="4 6" id="KW-0573">Peptidoglycan synthesis</keyword>
<dbReference type="Pfam" id="PF03734">
    <property type="entry name" value="YkuD"/>
    <property type="match status" value="1"/>
</dbReference>
<feature type="active site" description="Proton donor/acceptor" evidence="6">
    <location>
        <position position="294"/>
    </location>
</feature>
<gene>
    <name evidence="10" type="ORF">BN381_80145</name>
</gene>
<dbReference type="PROSITE" id="PS52029">
    <property type="entry name" value="LD_TPASE"/>
    <property type="match status" value="1"/>
</dbReference>
<evidence type="ECO:0000256" key="2">
    <source>
        <dbReference type="ARBA" id="ARBA00022679"/>
    </source>
</evidence>
<keyword evidence="5 6" id="KW-0961">Cell wall biogenesis/degradation</keyword>
<dbReference type="GO" id="GO:0071972">
    <property type="term" value="F:peptidoglycan L,D-transpeptidase activity"/>
    <property type="evidence" value="ECO:0007669"/>
    <property type="project" value="TreeGrafter"/>
</dbReference>
<reference evidence="10 11" key="1">
    <citation type="journal article" date="2013" name="ISME J.">
        <title>Metabolic model for the filamentous 'Candidatus Microthrix parvicella' based on genomic and metagenomic analyses.</title>
        <authorList>
            <person name="Jon McIlroy S."/>
            <person name="Kristiansen R."/>
            <person name="Albertsen M."/>
            <person name="Michael Karst S."/>
            <person name="Rossetti S."/>
            <person name="Lund Nielsen J."/>
            <person name="Tandoi V."/>
            <person name="James Seviour R."/>
            <person name="Nielsen P.H."/>
        </authorList>
    </citation>
    <scope>NUCLEOTIDE SEQUENCE [LARGE SCALE GENOMIC DNA]</scope>
    <source>
        <strain evidence="10 11">RN1</strain>
    </source>
</reference>
<dbReference type="EMBL" id="CANL01000078">
    <property type="protein sequence ID" value="CCM65615.1"/>
    <property type="molecule type" value="Genomic_DNA"/>
</dbReference>
<dbReference type="AlphaFoldDB" id="R4Z4J1"/>
<dbReference type="RefSeq" id="WP_012230500.1">
    <property type="nucleotide sequence ID" value="NZ_HG422565.1"/>
</dbReference>
<dbReference type="CDD" id="cd16913">
    <property type="entry name" value="YkuD_like"/>
    <property type="match status" value="1"/>
</dbReference>
<keyword evidence="8" id="KW-0812">Transmembrane</keyword>
<keyword evidence="3 6" id="KW-0133">Cell shape</keyword>
<keyword evidence="2" id="KW-0808">Transferase</keyword>
<dbReference type="PANTHER" id="PTHR30582:SF2">
    <property type="entry name" value="L,D-TRANSPEPTIDASE YCIB-RELATED"/>
    <property type="match status" value="1"/>
</dbReference>
<dbReference type="GO" id="GO:0016740">
    <property type="term" value="F:transferase activity"/>
    <property type="evidence" value="ECO:0007669"/>
    <property type="project" value="UniProtKB-KW"/>
</dbReference>
<evidence type="ECO:0000256" key="1">
    <source>
        <dbReference type="ARBA" id="ARBA00004752"/>
    </source>
</evidence>
<dbReference type="InterPro" id="IPR050979">
    <property type="entry name" value="LD-transpeptidase"/>
</dbReference>
<dbReference type="SUPFAM" id="SSF141523">
    <property type="entry name" value="L,D-transpeptidase catalytic domain-like"/>
    <property type="match status" value="1"/>
</dbReference>
<evidence type="ECO:0000256" key="4">
    <source>
        <dbReference type="ARBA" id="ARBA00022984"/>
    </source>
</evidence>
<evidence type="ECO:0000256" key="3">
    <source>
        <dbReference type="ARBA" id="ARBA00022960"/>
    </source>
</evidence>
<accession>R4Z4J1</accession>
<dbReference type="Proteomes" id="UP000018291">
    <property type="component" value="Unassembled WGS sequence"/>
</dbReference>
<dbReference type="GO" id="GO:0008360">
    <property type="term" value="P:regulation of cell shape"/>
    <property type="evidence" value="ECO:0007669"/>
    <property type="project" value="UniProtKB-UniRule"/>
</dbReference>
<feature type="active site" description="Nucleophile" evidence="6">
    <location>
        <position position="310"/>
    </location>
</feature>
<feature type="domain" description="L,D-TPase catalytic" evidence="9">
    <location>
        <begin position="214"/>
        <end position="333"/>
    </location>
</feature>
<evidence type="ECO:0000259" key="9">
    <source>
        <dbReference type="PROSITE" id="PS52029"/>
    </source>
</evidence>
<evidence type="ECO:0000313" key="10">
    <source>
        <dbReference type="EMBL" id="CCM65615.1"/>
    </source>
</evidence>
<comment type="caution">
    <text evidence="10">The sequence shown here is derived from an EMBL/GenBank/DDBJ whole genome shotgun (WGS) entry which is preliminary data.</text>
</comment>
<keyword evidence="8" id="KW-1133">Transmembrane helix</keyword>
<dbReference type="PANTHER" id="PTHR30582">
    <property type="entry name" value="L,D-TRANSPEPTIDASE"/>
    <property type="match status" value="1"/>
</dbReference>